<organism evidence="2 3">
    <name type="scientific">Colletotrichum sublineola</name>
    <name type="common">Sorghum anthracnose fungus</name>
    <dbReference type="NCBI Taxonomy" id="1173701"/>
    <lineage>
        <taxon>Eukaryota</taxon>
        <taxon>Fungi</taxon>
        <taxon>Dikarya</taxon>
        <taxon>Ascomycota</taxon>
        <taxon>Pezizomycotina</taxon>
        <taxon>Sordariomycetes</taxon>
        <taxon>Hypocreomycetidae</taxon>
        <taxon>Glomerellales</taxon>
        <taxon>Glomerellaceae</taxon>
        <taxon>Colletotrichum</taxon>
        <taxon>Colletotrichum graminicola species complex</taxon>
    </lineage>
</organism>
<evidence type="ECO:0000313" key="2">
    <source>
        <dbReference type="EMBL" id="KDN68419.1"/>
    </source>
</evidence>
<accession>A0A066XL83</accession>
<dbReference type="eggNOG" id="ENOG502R6AB">
    <property type="taxonomic scope" value="Eukaryota"/>
</dbReference>
<comment type="caution">
    <text evidence="2">The sequence shown here is derived from an EMBL/GenBank/DDBJ whole genome shotgun (WGS) entry which is preliminary data.</text>
</comment>
<feature type="region of interest" description="Disordered" evidence="1">
    <location>
        <begin position="1"/>
        <end position="24"/>
    </location>
</feature>
<dbReference type="EMBL" id="JMSE01000671">
    <property type="protein sequence ID" value="KDN68419.1"/>
    <property type="molecule type" value="Genomic_DNA"/>
</dbReference>
<evidence type="ECO:0000256" key="1">
    <source>
        <dbReference type="SAM" id="MobiDB-lite"/>
    </source>
</evidence>
<proteinExistence type="predicted"/>
<keyword evidence="3" id="KW-1185">Reference proteome</keyword>
<gene>
    <name evidence="2" type="ORF">CSUB01_07540</name>
</gene>
<dbReference type="Proteomes" id="UP000027238">
    <property type="component" value="Unassembled WGS sequence"/>
</dbReference>
<dbReference type="OMA" id="FTIANER"/>
<name>A0A066XL83_COLSU</name>
<dbReference type="OrthoDB" id="5190067at2759"/>
<reference evidence="3" key="1">
    <citation type="journal article" date="2014" name="Genome Announc.">
        <title>Draft genome sequence of Colletotrichum sublineola, a destructive pathogen of cultivated sorghum.</title>
        <authorList>
            <person name="Baroncelli R."/>
            <person name="Sanz-Martin J.M."/>
            <person name="Rech G.E."/>
            <person name="Sukno S.A."/>
            <person name="Thon M.R."/>
        </authorList>
    </citation>
    <scope>NUCLEOTIDE SEQUENCE [LARGE SCALE GENOMIC DNA]</scope>
    <source>
        <strain evidence="3">TX430BB</strain>
    </source>
</reference>
<dbReference type="HOGENOM" id="CLU_1133518_0_0_1"/>
<evidence type="ECO:0000313" key="3">
    <source>
        <dbReference type="Proteomes" id="UP000027238"/>
    </source>
</evidence>
<dbReference type="AlphaFoldDB" id="A0A066XL83"/>
<sequence>MPRARNRRAVPQSPDLTRERSRSTGGQAPIRVILDYIVEHIPSHDGKPFFTAWIRRSYPNPPPYKPWSTLACDNSDREYVDSTRPLLSILFYDITPGSDNHDHLKALAESLYRETHELCELPDRDQYIRTEVCGMPLPAGLSDKEKAAKCKAHAMAEIASRKAGGAGLDLQITPIIDEVFHIDEYFIFVIDKPRENWNEDEGGVLEINWDMNGGQLPEGRTTRLTPDEFERSMSLMGQRLEIREA</sequence>
<protein>
    <submittedName>
        <fullName evidence="2">Uncharacterized protein</fullName>
    </submittedName>
</protein>